<dbReference type="CDD" id="cd02440">
    <property type="entry name" value="AdoMet_MTases"/>
    <property type="match status" value="1"/>
</dbReference>
<keyword evidence="3" id="KW-1185">Reference proteome</keyword>
<comment type="caution">
    <text evidence="2">The sequence shown here is derived from an EMBL/GenBank/DDBJ whole genome shotgun (WGS) entry which is preliminary data.</text>
</comment>
<dbReference type="EC" id="2.1.1.64" evidence="2"/>
<gene>
    <name evidence="2" type="ORF">ACFQ07_20975</name>
</gene>
<evidence type="ECO:0000313" key="3">
    <source>
        <dbReference type="Proteomes" id="UP001597083"/>
    </source>
</evidence>
<evidence type="ECO:0000313" key="2">
    <source>
        <dbReference type="EMBL" id="MFD0854725.1"/>
    </source>
</evidence>
<reference evidence="3" key="1">
    <citation type="journal article" date="2019" name="Int. J. Syst. Evol. Microbiol.">
        <title>The Global Catalogue of Microorganisms (GCM) 10K type strain sequencing project: providing services to taxonomists for standard genome sequencing and annotation.</title>
        <authorList>
            <consortium name="The Broad Institute Genomics Platform"/>
            <consortium name="The Broad Institute Genome Sequencing Center for Infectious Disease"/>
            <person name="Wu L."/>
            <person name="Ma J."/>
        </authorList>
    </citation>
    <scope>NUCLEOTIDE SEQUENCE [LARGE SCALE GENOMIC DNA]</scope>
    <source>
        <strain evidence="3">JCM 31696</strain>
    </source>
</reference>
<feature type="domain" description="Methyltransferase" evidence="1">
    <location>
        <begin position="43"/>
        <end position="134"/>
    </location>
</feature>
<dbReference type="SUPFAM" id="SSF53335">
    <property type="entry name" value="S-adenosyl-L-methionine-dependent methyltransferases"/>
    <property type="match status" value="1"/>
</dbReference>
<dbReference type="InterPro" id="IPR029063">
    <property type="entry name" value="SAM-dependent_MTases_sf"/>
</dbReference>
<dbReference type="InterPro" id="IPR041698">
    <property type="entry name" value="Methyltransf_25"/>
</dbReference>
<dbReference type="GO" id="GO:0032259">
    <property type="term" value="P:methylation"/>
    <property type="evidence" value="ECO:0007669"/>
    <property type="project" value="UniProtKB-KW"/>
</dbReference>
<keyword evidence="2" id="KW-0489">Methyltransferase</keyword>
<accession>A0ABW3CKB0</accession>
<dbReference type="Gene3D" id="2.20.130.10">
    <property type="entry name" value="CAC2371-like domains"/>
    <property type="match status" value="1"/>
</dbReference>
<protein>
    <submittedName>
        <fullName evidence="2">Class I SAM-dependent methyltransferase</fullName>
        <ecNumber evidence="2">2.1.1.222</ecNumber>
        <ecNumber evidence="2">2.1.1.64</ecNumber>
    </submittedName>
</protein>
<dbReference type="GO" id="GO:0061542">
    <property type="term" value="F:3-demethylubiquinol 3-O-methyltransferase activity"/>
    <property type="evidence" value="ECO:0007669"/>
    <property type="project" value="UniProtKB-EC"/>
</dbReference>
<dbReference type="EC" id="2.1.1.222" evidence="2"/>
<keyword evidence="2" id="KW-0808">Transferase</keyword>
<evidence type="ECO:0000259" key="1">
    <source>
        <dbReference type="Pfam" id="PF13649"/>
    </source>
</evidence>
<dbReference type="Pfam" id="PF13649">
    <property type="entry name" value="Methyltransf_25"/>
    <property type="match status" value="1"/>
</dbReference>
<dbReference type="Gene3D" id="3.40.50.150">
    <property type="entry name" value="Vaccinia Virus protein VP39"/>
    <property type="match status" value="1"/>
</dbReference>
<name>A0ABW3CKB0_9ACTN</name>
<proteinExistence type="predicted"/>
<dbReference type="GO" id="GO:0102208">
    <property type="term" value="F:2-polyprenyl-6-hydroxyphenol methylase activity"/>
    <property type="evidence" value="ECO:0007669"/>
    <property type="project" value="UniProtKB-EC"/>
</dbReference>
<dbReference type="EMBL" id="JBHTIR010003135">
    <property type="protein sequence ID" value="MFD0854725.1"/>
    <property type="molecule type" value="Genomic_DNA"/>
</dbReference>
<sequence length="247" mass="27758">MFQQNLAEVYDLVYTGRGKNYKHEAGEVAEQIRRRRPDARTLLDVACGTGEHLVHLREMFDEAEGLEYTGQMLGVARQKLGEDMPLHSGNMCDFDLGRRFDAAISMFASIAYLRTVEQLGQAVERIAGHVEPGGVLVVEPWYFPDRFLEGYVSTSVVREGDLTISRVSRTTRDERTRCNVNMEIHIVLAGPDGMRHFTETQVLSLFTLDQYLDAFTAAGCVPEFLEPDETFPCGLFVAVRERAEATG</sequence>
<organism evidence="2 3">
    <name type="scientific">Actinomadura adrarensis</name>
    <dbReference type="NCBI Taxonomy" id="1819600"/>
    <lineage>
        <taxon>Bacteria</taxon>
        <taxon>Bacillati</taxon>
        <taxon>Actinomycetota</taxon>
        <taxon>Actinomycetes</taxon>
        <taxon>Streptosporangiales</taxon>
        <taxon>Thermomonosporaceae</taxon>
        <taxon>Actinomadura</taxon>
    </lineage>
</organism>
<dbReference type="Proteomes" id="UP001597083">
    <property type="component" value="Unassembled WGS sequence"/>
</dbReference>